<proteinExistence type="predicted"/>
<gene>
    <name evidence="1" type="ORF">NE237_028496</name>
</gene>
<evidence type="ECO:0000313" key="1">
    <source>
        <dbReference type="EMBL" id="KAJ4951664.1"/>
    </source>
</evidence>
<dbReference type="EMBL" id="JAMYWD010000012">
    <property type="protein sequence ID" value="KAJ4951664.1"/>
    <property type="molecule type" value="Genomic_DNA"/>
</dbReference>
<dbReference type="Proteomes" id="UP001141806">
    <property type="component" value="Unassembled WGS sequence"/>
</dbReference>
<name>A0A9Q0JSX3_9MAGN</name>
<dbReference type="OrthoDB" id="1937754at2759"/>
<sequence>MEDEVAKNLIQFNPNNSGLLPSPNGAHNNGNDNLNRPQCQIYQKMGHLAIDCYHCMDYAYQSHHPPEKLAAMASTKFSNADTWYTDTGATNNLTPDIENLYLAEPYDGHDSIQVRNGQVSL</sequence>
<reference evidence="1" key="1">
    <citation type="journal article" date="2023" name="Plant J.">
        <title>The genome of the king protea, Protea cynaroides.</title>
        <authorList>
            <person name="Chang J."/>
            <person name="Duong T.A."/>
            <person name="Schoeman C."/>
            <person name="Ma X."/>
            <person name="Roodt D."/>
            <person name="Barker N."/>
            <person name="Li Z."/>
            <person name="Van de Peer Y."/>
            <person name="Mizrachi E."/>
        </authorList>
    </citation>
    <scope>NUCLEOTIDE SEQUENCE</scope>
    <source>
        <tissue evidence="1">Young leaves</tissue>
    </source>
</reference>
<dbReference type="AlphaFoldDB" id="A0A9Q0JSX3"/>
<accession>A0A9Q0JSX3</accession>
<organism evidence="1 2">
    <name type="scientific">Protea cynaroides</name>
    <dbReference type="NCBI Taxonomy" id="273540"/>
    <lineage>
        <taxon>Eukaryota</taxon>
        <taxon>Viridiplantae</taxon>
        <taxon>Streptophyta</taxon>
        <taxon>Embryophyta</taxon>
        <taxon>Tracheophyta</taxon>
        <taxon>Spermatophyta</taxon>
        <taxon>Magnoliopsida</taxon>
        <taxon>Proteales</taxon>
        <taxon>Proteaceae</taxon>
        <taxon>Protea</taxon>
    </lineage>
</organism>
<protein>
    <submittedName>
        <fullName evidence="1">Uncharacterized protein</fullName>
    </submittedName>
</protein>
<comment type="caution">
    <text evidence="1">The sequence shown here is derived from an EMBL/GenBank/DDBJ whole genome shotgun (WGS) entry which is preliminary data.</text>
</comment>
<keyword evidence="2" id="KW-1185">Reference proteome</keyword>
<evidence type="ECO:0000313" key="2">
    <source>
        <dbReference type="Proteomes" id="UP001141806"/>
    </source>
</evidence>